<comment type="caution">
    <text evidence="2">The sequence shown here is derived from an EMBL/GenBank/DDBJ whole genome shotgun (WGS) entry which is preliminary data.</text>
</comment>
<sequence>MSRYWNGDGAWVNPLPLQALQREGSDGGGVVVGNMTPIVATSDSIGHSRQRSRLRISPFHPSHVPATVPIFTSARTVSPTYSHTLLHQTPNSACSIDDELQHILDQLGPNELVDSRTFGNISAWSNPDASIGHYSSGPPSNGMIIGPTHLAPSLRPRFLMILIGLTSKLQAVTFAELTHMRCSGFEAVRESTSAFAPLLASDLEQHENDFGTFSEPTSDHSALDRGSDFVGAYFPESSLQPNPHFKRSSSDNGHTPYELTPDEIDVVIGPATATVTSGSARDSWPWRESVIVWTDPGVSSKVVDFPDGFPITAKTRVFHIELVNELTAFIVGADTLDMEDKRKTTDAILKDYDPNSYSGSTGSRREPDAFDIGSLSGLDPSVRVACRRVEAKCGGVVACESLDAAFLNAPRRFPDPLYRQTLIKAEMCTRELQDTSTVGRVLTFERPLQSFSCKAILADGSTCKGTALIVRAKKRIRSKDYVIACSQQDKPCAQGSGRHTVLAILNHIDQDILYEVLNHQLIVENHDAGELCTRVISGRQGFKVYNHMKDGLSFKAKIIALPCKAIYHAYCPWEDCFPTLSHTAVVIPTLTPHTHPPPPENKINQTVARLYMECARKLGSSATPARVDRAPTTITLLGTTPALFHPALANRDIRLRLIQHVKEELNGPERTGDVRTQVAVYLAQQQALPPAERYLQSSIIQDGRTVIFGIHPELIKNIQTATPFKPVAGSMQIFEVNALLTAINEAVSLGRVWMEAHDRTIFKQVWEELRRLMTVLTGRPLLFKGLHVRGTILGLNADMEVAPLLGFADAFLPTIDREELRGVVTDAGTLLLFVLRLCYTHIFRGVPEAPHLSKDDHDRIKGFVHLETRQAVEDFKLWIANVPDPDGAITRWWKQKLTHFWLLPATIQCLSRIPLNDWHTMPATTSLPGEAQHARNNAETGTQMRINESFKKYAEYDARRAAEINVKLATGNLNNNQNELVHRYASSNQRHAAAADKGMRARDADEHVIALRQAKAQSLSKLNTDQSNSSGWVPAGRPKGKQVEKIANGTANVEQVPRNTCPHWDLTMPNPDPTKIEQGSCVPGPVIFPWEVGSLLRTKSENLPVKVCAKVRTNGRNQRDGSELKSGQ</sequence>
<dbReference type="AlphaFoldDB" id="A0AAD7I0J9"/>
<dbReference type="EMBL" id="JARJLG010000177">
    <property type="protein sequence ID" value="KAJ7732229.1"/>
    <property type="molecule type" value="Genomic_DNA"/>
</dbReference>
<organism evidence="2 3">
    <name type="scientific">Mycena maculata</name>
    <dbReference type="NCBI Taxonomy" id="230809"/>
    <lineage>
        <taxon>Eukaryota</taxon>
        <taxon>Fungi</taxon>
        <taxon>Dikarya</taxon>
        <taxon>Basidiomycota</taxon>
        <taxon>Agaricomycotina</taxon>
        <taxon>Agaricomycetes</taxon>
        <taxon>Agaricomycetidae</taxon>
        <taxon>Agaricales</taxon>
        <taxon>Marasmiineae</taxon>
        <taxon>Mycenaceae</taxon>
        <taxon>Mycena</taxon>
    </lineage>
</organism>
<dbReference type="Proteomes" id="UP001215280">
    <property type="component" value="Unassembled WGS sequence"/>
</dbReference>
<evidence type="ECO:0000313" key="2">
    <source>
        <dbReference type="EMBL" id="KAJ7732229.1"/>
    </source>
</evidence>
<evidence type="ECO:0000256" key="1">
    <source>
        <dbReference type="SAM" id="MobiDB-lite"/>
    </source>
</evidence>
<keyword evidence="3" id="KW-1185">Reference proteome</keyword>
<proteinExistence type="predicted"/>
<feature type="compositionally biased region" description="Polar residues" evidence="1">
    <location>
        <begin position="1019"/>
        <end position="1031"/>
    </location>
</feature>
<evidence type="ECO:0000313" key="3">
    <source>
        <dbReference type="Proteomes" id="UP001215280"/>
    </source>
</evidence>
<gene>
    <name evidence="2" type="ORF">DFH07DRAFT_781006</name>
</gene>
<reference evidence="2" key="1">
    <citation type="submission" date="2023-03" db="EMBL/GenBank/DDBJ databases">
        <title>Massive genome expansion in bonnet fungi (Mycena s.s.) driven by repeated elements and novel gene families across ecological guilds.</title>
        <authorList>
            <consortium name="Lawrence Berkeley National Laboratory"/>
            <person name="Harder C.B."/>
            <person name="Miyauchi S."/>
            <person name="Viragh M."/>
            <person name="Kuo A."/>
            <person name="Thoen E."/>
            <person name="Andreopoulos B."/>
            <person name="Lu D."/>
            <person name="Skrede I."/>
            <person name="Drula E."/>
            <person name="Henrissat B."/>
            <person name="Morin E."/>
            <person name="Kohler A."/>
            <person name="Barry K."/>
            <person name="LaButti K."/>
            <person name="Morin E."/>
            <person name="Salamov A."/>
            <person name="Lipzen A."/>
            <person name="Mereny Z."/>
            <person name="Hegedus B."/>
            <person name="Baldrian P."/>
            <person name="Stursova M."/>
            <person name="Weitz H."/>
            <person name="Taylor A."/>
            <person name="Grigoriev I.V."/>
            <person name="Nagy L.G."/>
            <person name="Martin F."/>
            <person name="Kauserud H."/>
        </authorList>
    </citation>
    <scope>NUCLEOTIDE SEQUENCE</scope>
    <source>
        <strain evidence="2">CBHHK188m</strain>
    </source>
</reference>
<accession>A0AAD7I0J9</accession>
<feature type="region of interest" description="Disordered" evidence="1">
    <location>
        <begin position="1019"/>
        <end position="1041"/>
    </location>
</feature>
<protein>
    <submittedName>
        <fullName evidence="2">Uncharacterized protein</fullName>
    </submittedName>
</protein>
<name>A0AAD7I0J9_9AGAR</name>